<dbReference type="AlphaFoldDB" id="A0AAV4FR08"/>
<dbReference type="EMBL" id="BMAT01000900">
    <property type="protein sequence ID" value="GFR75436.1"/>
    <property type="molecule type" value="Genomic_DNA"/>
</dbReference>
<feature type="transmembrane region" description="Helical" evidence="6">
    <location>
        <begin position="247"/>
        <end position="268"/>
    </location>
</feature>
<feature type="transmembrane region" description="Helical" evidence="6">
    <location>
        <begin position="106"/>
        <end position="125"/>
    </location>
</feature>
<protein>
    <submittedName>
        <fullName evidence="8">MFS-type transporter SLC18B1-like</fullName>
    </submittedName>
</protein>
<keyword evidence="9" id="KW-1185">Reference proteome</keyword>
<dbReference type="InterPro" id="IPR020846">
    <property type="entry name" value="MFS_dom"/>
</dbReference>
<evidence type="ECO:0000256" key="1">
    <source>
        <dbReference type="ARBA" id="ARBA00004141"/>
    </source>
</evidence>
<dbReference type="PANTHER" id="PTHR23506:SF26">
    <property type="entry name" value="MFS-TYPE TRANSPORTER SLC18B1"/>
    <property type="match status" value="1"/>
</dbReference>
<keyword evidence="4 6" id="KW-1133">Transmembrane helix</keyword>
<gene>
    <name evidence="8" type="ORF">ElyMa_000455300</name>
</gene>
<proteinExistence type="predicted"/>
<dbReference type="Proteomes" id="UP000762676">
    <property type="component" value="Unassembled WGS sequence"/>
</dbReference>
<keyword evidence="3 6" id="KW-0812">Transmembrane</keyword>
<dbReference type="GO" id="GO:0022857">
    <property type="term" value="F:transmembrane transporter activity"/>
    <property type="evidence" value="ECO:0007669"/>
    <property type="project" value="InterPro"/>
</dbReference>
<evidence type="ECO:0000313" key="8">
    <source>
        <dbReference type="EMBL" id="GFR75436.1"/>
    </source>
</evidence>
<evidence type="ECO:0000256" key="2">
    <source>
        <dbReference type="ARBA" id="ARBA00022448"/>
    </source>
</evidence>
<comment type="caution">
    <text evidence="8">The sequence shown here is derived from an EMBL/GenBank/DDBJ whole genome shotgun (WGS) entry which is preliminary data.</text>
</comment>
<evidence type="ECO:0000256" key="4">
    <source>
        <dbReference type="ARBA" id="ARBA00022989"/>
    </source>
</evidence>
<keyword evidence="2" id="KW-0813">Transport</keyword>
<name>A0AAV4FR08_9GAST</name>
<feature type="transmembrane region" description="Helical" evidence="6">
    <location>
        <begin position="170"/>
        <end position="195"/>
    </location>
</feature>
<reference evidence="8 9" key="1">
    <citation type="journal article" date="2021" name="Elife">
        <title>Chloroplast acquisition without the gene transfer in kleptoplastic sea slugs, Plakobranchus ocellatus.</title>
        <authorList>
            <person name="Maeda T."/>
            <person name="Takahashi S."/>
            <person name="Yoshida T."/>
            <person name="Shimamura S."/>
            <person name="Takaki Y."/>
            <person name="Nagai Y."/>
            <person name="Toyoda A."/>
            <person name="Suzuki Y."/>
            <person name="Arimoto A."/>
            <person name="Ishii H."/>
            <person name="Satoh N."/>
            <person name="Nishiyama T."/>
            <person name="Hasebe M."/>
            <person name="Maruyama T."/>
            <person name="Minagawa J."/>
            <person name="Obokata J."/>
            <person name="Shigenobu S."/>
        </authorList>
    </citation>
    <scope>NUCLEOTIDE SEQUENCE [LARGE SCALE GENOMIC DNA]</scope>
</reference>
<dbReference type="PANTHER" id="PTHR23506">
    <property type="entry name" value="GH10249P"/>
    <property type="match status" value="1"/>
</dbReference>
<dbReference type="InterPro" id="IPR036259">
    <property type="entry name" value="MFS_trans_sf"/>
</dbReference>
<accession>A0AAV4FR08</accession>
<evidence type="ECO:0000313" key="9">
    <source>
        <dbReference type="Proteomes" id="UP000762676"/>
    </source>
</evidence>
<feature type="transmembrane region" description="Helical" evidence="6">
    <location>
        <begin position="65"/>
        <end position="86"/>
    </location>
</feature>
<dbReference type="SUPFAM" id="SSF103473">
    <property type="entry name" value="MFS general substrate transporter"/>
    <property type="match status" value="1"/>
</dbReference>
<evidence type="ECO:0000256" key="5">
    <source>
        <dbReference type="ARBA" id="ARBA00023136"/>
    </source>
</evidence>
<feature type="transmembrane region" description="Helical" evidence="6">
    <location>
        <begin position="35"/>
        <end position="58"/>
    </location>
</feature>
<feature type="transmembrane region" description="Helical" evidence="6">
    <location>
        <begin position="145"/>
        <end position="164"/>
    </location>
</feature>
<dbReference type="InterPro" id="IPR011701">
    <property type="entry name" value="MFS"/>
</dbReference>
<evidence type="ECO:0000259" key="7">
    <source>
        <dbReference type="PROSITE" id="PS50850"/>
    </source>
</evidence>
<evidence type="ECO:0000256" key="3">
    <source>
        <dbReference type="ARBA" id="ARBA00022692"/>
    </source>
</evidence>
<dbReference type="GO" id="GO:0016020">
    <property type="term" value="C:membrane"/>
    <property type="evidence" value="ECO:0007669"/>
    <property type="project" value="UniProtKB-SubCell"/>
</dbReference>
<dbReference type="InterPro" id="IPR050930">
    <property type="entry name" value="MFS_Vesicular_Transporter"/>
</dbReference>
<dbReference type="Gene3D" id="1.20.1250.20">
    <property type="entry name" value="MFS general substrate transporter like domains"/>
    <property type="match status" value="1"/>
</dbReference>
<dbReference type="Pfam" id="PF07690">
    <property type="entry name" value="MFS_1"/>
    <property type="match status" value="1"/>
</dbReference>
<feature type="domain" description="Major facilitator superfamily (MFS) profile" evidence="7">
    <location>
        <begin position="1"/>
        <end position="89"/>
    </location>
</feature>
<sequence length="285" mass="30770">MCLLVRAVEAMGMSAFETASFAIISAEFPDHISSAFSFLETFLGIGYMVGATVGGFLYELGGFGLPFWVYGVLVLSAGILFFVWLPRPKEVCRGRESHVLTLLRSPLVWASMSLVTAGSLSLGFFNPTLTLHLKKYGLSTFESSLFFVIAPLLHGLLAPFWGYVSDSRLWVITVGYVLFGLGIGCTVIPTMKCCVIGARELGFPDNIITYGMVSGLSNANFHLGAFLGPTLAGALVEEIGFDYSATIVAAMFMTSLFIILGFFGFQLLRRGRGGSCKHSLAGNDR</sequence>
<dbReference type="PROSITE" id="PS50850">
    <property type="entry name" value="MFS"/>
    <property type="match status" value="1"/>
</dbReference>
<organism evidence="8 9">
    <name type="scientific">Elysia marginata</name>
    <dbReference type="NCBI Taxonomy" id="1093978"/>
    <lineage>
        <taxon>Eukaryota</taxon>
        <taxon>Metazoa</taxon>
        <taxon>Spiralia</taxon>
        <taxon>Lophotrochozoa</taxon>
        <taxon>Mollusca</taxon>
        <taxon>Gastropoda</taxon>
        <taxon>Heterobranchia</taxon>
        <taxon>Euthyneura</taxon>
        <taxon>Panpulmonata</taxon>
        <taxon>Sacoglossa</taxon>
        <taxon>Placobranchoidea</taxon>
        <taxon>Plakobranchidae</taxon>
        <taxon>Elysia</taxon>
    </lineage>
</organism>
<keyword evidence="5 6" id="KW-0472">Membrane</keyword>
<comment type="subcellular location">
    <subcellularLocation>
        <location evidence="1">Membrane</location>
        <topology evidence="1">Multi-pass membrane protein</topology>
    </subcellularLocation>
</comment>
<evidence type="ECO:0000256" key="6">
    <source>
        <dbReference type="SAM" id="Phobius"/>
    </source>
</evidence>